<dbReference type="AlphaFoldDB" id="A0A5M9M4G8"/>
<dbReference type="OrthoDB" id="73875at2759"/>
<dbReference type="Proteomes" id="UP000324241">
    <property type="component" value="Unassembled WGS sequence"/>
</dbReference>
<accession>A0A5M9M4G8</accession>
<feature type="region of interest" description="Disordered" evidence="1">
    <location>
        <begin position="480"/>
        <end position="499"/>
    </location>
</feature>
<protein>
    <submittedName>
        <fullName evidence="2">Uncharacterized protein</fullName>
    </submittedName>
</protein>
<reference evidence="2 3" key="1">
    <citation type="submission" date="2019-08" db="EMBL/GenBank/DDBJ databases">
        <title>The genome sequence of a newly discovered highly antifungal drug resistant Aspergillus species, Aspergillus tanneri NIH 1004.</title>
        <authorList>
            <person name="Mounaud S."/>
            <person name="Singh I."/>
            <person name="Joardar V."/>
            <person name="Pakala S."/>
            <person name="Pakala S."/>
            <person name="Venepally P."/>
            <person name="Chung J.K."/>
            <person name="Losada L."/>
            <person name="Nierman W.C."/>
        </authorList>
    </citation>
    <scope>NUCLEOTIDE SEQUENCE [LARGE SCALE GENOMIC DNA]</scope>
    <source>
        <strain evidence="2 3">NIH1004</strain>
    </source>
</reference>
<organism evidence="2 3">
    <name type="scientific">Aspergillus tanneri</name>
    <dbReference type="NCBI Taxonomy" id="1220188"/>
    <lineage>
        <taxon>Eukaryota</taxon>
        <taxon>Fungi</taxon>
        <taxon>Dikarya</taxon>
        <taxon>Ascomycota</taxon>
        <taxon>Pezizomycotina</taxon>
        <taxon>Eurotiomycetes</taxon>
        <taxon>Eurotiomycetidae</taxon>
        <taxon>Eurotiales</taxon>
        <taxon>Aspergillaceae</taxon>
        <taxon>Aspergillus</taxon>
        <taxon>Aspergillus subgen. Circumdati</taxon>
    </lineage>
</organism>
<dbReference type="GeneID" id="54334495"/>
<sequence length="621" mass="65341">MDYRYGSSWPASPDINCTLPSPATSLCAKSICFSYRSANADGGSDGTGILYAGQEVLGDSPTITAIAPVSIIFPKSVLDVPTTIDFGGGYPTSLEVAWSTTKTISVGSITTVTSTITRYIMPTTIPLPPITTNTINYYNWNISDIVTSSMGTLIPSIEIPPVVVTDNPNPLNKTGVTHLPYVTRTISIPPWPWTTDDTSKYPTVTFTEGNPPGPTCKANCGHKCYSFCDGPCLSDCGMESSSSFINPLDTDAPSVSKCSGPGCVNGKCTNHGLCIERGCTGSDCKSRICVGDDCIPTACTGSDCHNGHCTGSSCQDHGCIGRDCDGGGGGGSSGRCFGPLCLSWGCLGAHCSSTDFVCTGPLCRIVTCSGTGCSNGVCTGKVCKPEDSDCKSEEADACIEYISSALVTPVSTYSTTTVTKRCETITACSAKPTTVTSTVDKNGLIEGTISLIDYEVDDDPSFTSSLFDQMSSFYSSAFDPTTTSTTTTKASTSTTKTTSTVPTATETGYNCKGSIRCGTFKNLHKFCDMAKSFLKDDIVYGTTDKDKNSGTCYTDGKNAGFGCGVFVEGDNCQIKGMQMAAAYDHIFQKAGGNCVDAKLRMEYWKHSLGAVQISPRLPQLM</sequence>
<comment type="caution">
    <text evidence="2">The sequence shown here is derived from an EMBL/GenBank/DDBJ whole genome shotgun (WGS) entry which is preliminary data.</text>
</comment>
<evidence type="ECO:0000313" key="2">
    <source>
        <dbReference type="EMBL" id="KAA8641658.1"/>
    </source>
</evidence>
<dbReference type="VEuPathDB" id="FungiDB:EYZ11_009321"/>
<name>A0A5M9M4G8_9EURO</name>
<dbReference type="EMBL" id="QUQM01000009">
    <property type="protein sequence ID" value="KAA8641658.1"/>
    <property type="molecule type" value="Genomic_DNA"/>
</dbReference>
<gene>
    <name evidence="2" type="ORF">ATNIH1004_011794</name>
</gene>
<proteinExistence type="predicted"/>
<evidence type="ECO:0000256" key="1">
    <source>
        <dbReference type="SAM" id="MobiDB-lite"/>
    </source>
</evidence>
<dbReference type="RefSeq" id="XP_033421020.1">
    <property type="nucleotide sequence ID" value="XM_033576356.1"/>
</dbReference>
<evidence type="ECO:0000313" key="3">
    <source>
        <dbReference type="Proteomes" id="UP000324241"/>
    </source>
</evidence>